<accession>A0A212C3J3</accession>
<dbReference type="EMBL" id="MKHE01000031">
    <property type="protein sequence ID" value="OWK00546.1"/>
    <property type="molecule type" value="Genomic_DNA"/>
</dbReference>
<feature type="region of interest" description="Disordered" evidence="1">
    <location>
        <begin position="1"/>
        <end position="45"/>
    </location>
</feature>
<evidence type="ECO:0000256" key="1">
    <source>
        <dbReference type="SAM" id="MobiDB-lite"/>
    </source>
</evidence>
<feature type="compositionally biased region" description="Polar residues" evidence="1">
    <location>
        <begin position="89"/>
        <end position="101"/>
    </location>
</feature>
<evidence type="ECO:0000313" key="3">
    <source>
        <dbReference type="Proteomes" id="UP000242450"/>
    </source>
</evidence>
<dbReference type="Proteomes" id="UP000242450">
    <property type="component" value="Chromosome 31"/>
</dbReference>
<feature type="region of interest" description="Disordered" evidence="1">
    <location>
        <begin position="78"/>
        <end position="101"/>
    </location>
</feature>
<dbReference type="AlphaFoldDB" id="A0A212C3J3"/>
<organism evidence="2 3">
    <name type="scientific">Cervus elaphus hippelaphus</name>
    <name type="common">European red deer</name>
    <dbReference type="NCBI Taxonomy" id="46360"/>
    <lineage>
        <taxon>Eukaryota</taxon>
        <taxon>Metazoa</taxon>
        <taxon>Chordata</taxon>
        <taxon>Craniata</taxon>
        <taxon>Vertebrata</taxon>
        <taxon>Euteleostomi</taxon>
        <taxon>Mammalia</taxon>
        <taxon>Eutheria</taxon>
        <taxon>Laurasiatheria</taxon>
        <taxon>Artiodactyla</taxon>
        <taxon>Ruminantia</taxon>
        <taxon>Pecora</taxon>
        <taxon>Cervidae</taxon>
        <taxon>Cervinae</taxon>
        <taxon>Cervus</taxon>
    </lineage>
</organism>
<proteinExistence type="predicted"/>
<keyword evidence="3" id="KW-1185">Reference proteome</keyword>
<protein>
    <submittedName>
        <fullName evidence="2">Uncharacterized protein</fullName>
    </submittedName>
</protein>
<gene>
    <name evidence="2" type="ORF">Celaphus_00019462</name>
</gene>
<evidence type="ECO:0000313" key="2">
    <source>
        <dbReference type="EMBL" id="OWK00546.1"/>
    </source>
</evidence>
<comment type="caution">
    <text evidence="2">The sequence shown here is derived from an EMBL/GenBank/DDBJ whole genome shotgun (WGS) entry which is preliminary data.</text>
</comment>
<reference evidence="2 3" key="1">
    <citation type="journal article" date="2018" name="Mol. Genet. Genomics">
        <title>The red deer Cervus elaphus genome CerEla1.0: sequencing, annotating, genes, and chromosomes.</title>
        <authorList>
            <person name="Bana N.A."/>
            <person name="Nyiri A."/>
            <person name="Nagy J."/>
            <person name="Frank K."/>
            <person name="Nagy T."/>
            <person name="Steger V."/>
            <person name="Schiller M."/>
            <person name="Lakatos P."/>
            <person name="Sugar L."/>
            <person name="Horn P."/>
            <person name="Barta E."/>
            <person name="Orosz L."/>
        </authorList>
    </citation>
    <scope>NUCLEOTIDE SEQUENCE [LARGE SCALE GENOMIC DNA]</scope>
    <source>
        <strain evidence="2">Hungarian</strain>
    </source>
</reference>
<name>A0A212C3J3_CEREH</name>
<sequence>MAPEGTANPQRWAEPATLDERSDWDCEPEEERVHLEQHRVTRSQEGGLKSYEYHKTQCLSSTKSRSEIWNREITTLSIGHKADSEQTSEDSPFTPLNNKPSEYQQELSLIETISSASAPIFKDERLNLIGTLRHNPLGVIEDPNDHYNHYNYK</sequence>